<evidence type="ECO:0000256" key="1">
    <source>
        <dbReference type="SAM" id="Phobius"/>
    </source>
</evidence>
<sequence>MMLGPVINSAAIIFGGIIGASLGKYLPARVRQALPMTFGCAAMGIGVVLITKLQTIPAVVLALLLGSLIGELLQLEHGIEKLSTKLRYFFDKPNAKQPLLTSHEDFIQKYVALVVLFCASGMGIFGALTEGIIGDPSLLIAKALLDLFTAIIFAITLGYAVSLIAIPQLLIQAILFYLATIIQPLISNTMFADFSACGGILMLATGLRICNIKSFPIANMLVSLFLVMPISTMWLHFN</sequence>
<evidence type="ECO:0000313" key="2">
    <source>
        <dbReference type="EMBL" id="AJA44459.1"/>
    </source>
</evidence>
<dbReference type="AlphaFoldDB" id="A0A0A7RYU9"/>
<dbReference type="GO" id="GO:0034220">
    <property type="term" value="P:monoatomic ion transmembrane transport"/>
    <property type="evidence" value="ECO:0007669"/>
    <property type="project" value="UniProtKB-KW"/>
</dbReference>
<feature type="transmembrane region" description="Helical" evidence="1">
    <location>
        <begin position="217"/>
        <end position="237"/>
    </location>
</feature>
<keyword evidence="2" id="KW-0813">Transport</keyword>
<dbReference type="PANTHER" id="PTHR36111:SF2">
    <property type="entry name" value="INNER MEMBRANE PROTEIN"/>
    <property type="match status" value="1"/>
</dbReference>
<dbReference type="STRING" id="1267021.FPB0191_00628"/>
<keyword evidence="1" id="KW-0812">Transmembrane</keyword>
<gene>
    <name evidence="2" type="ORF">FPB0191_00628</name>
</gene>
<name>A0A0A7RYU9_FRIPE</name>
<feature type="transmembrane region" description="Helical" evidence="1">
    <location>
        <begin position="110"/>
        <end position="133"/>
    </location>
</feature>
<reference evidence="2 3" key="1">
    <citation type="journal article" date="2014" name="Appl. Environ. Microbiol.">
        <title>Gut symbionts from distinct hosts exhibit genotoxic activity via divergent colibactin biosynthetic pathways.</title>
        <authorList>
            <person name="Engel P."/>
            <person name="Vizcaino M.I."/>
            <person name="Crawford J.M."/>
        </authorList>
    </citation>
    <scope>NUCLEOTIDE SEQUENCE [LARGE SCALE GENOMIC DNA]</scope>
    <source>
        <strain evidence="2 3">PEB0191</strain>
    </source>
</reference>
<dbReference type="Pfam" id="PF04474">
    <property type="entry name" value="DUF554"/>
    <property type="match status" value="1"/>
</dbReference>
<dbReference type="KEGG" id="fpp:FPB0191_00628"/>
<dbReference type="OrthoDB" id="9797976at2"/>
<dbReference type="Proteomes" id="UP000030901">
    <property type="component" value="Chromosome"/>
</dbReference>
<keyword evidence="3" id="KW-1185">Reference proteome</keyword>
<dbReference type="PANTHER" id="PTHR36111">
    <property type="entry name" value="INNER MEMBRANE PROTEIN-RELATED"/>
    <property type="match status" value="1"/>
</dbReference>
<dbReference type="InterPro" id="IPR007563">
    <property type="entry name" value="DUF554"/>
</dbReference>
<keyword evidence="1" id="KW-0472">Membrane</keyword>
<keyword evidence="1" id="KW-1133">Transmembrane helix</keyword>
<feature type="transmembrane region" description="Helical" evidence="1">
    <location>
        <begin position="6"/>
        <end position="26"/>
    </location>
</feature>
<evidence type="ECO:0000313" key="3">
    <source>
        <dbReference type="Proteomes" id="UP000030901"/>
    </source>
</evidence>
<feature type="transmembrane region" description="Helical" evidence="1">
    <location>
        <begin position="192"/>
        <end position="210"/>
    </location>
</feature>
<protein>
    <submittedName>
        <fullName evidence="2">Putative membrane protein, possible Na+ channel or pump</fullName>
    </submittedName>
</protein>
<proteinExistence type="predicted"/>
<keyword evidence="2" id="KW-0406">Ion transport</keyword>
<organism evidence="2 3">
    <name type="scientific">Frischella perrara</name>
    <dbReference type="NCBI Taxonomy" id="1267021"/>
    <lineage>
        <taxon>Bacteria</taxon>
        <taxon>Pseudomonadati</taxon>
        <taxon>Pseudomonadota</taxon>
        <taxon>Gammaproteobacteria</taxon>
        <taxon>Orbales</taxon>
        <taxon>Orbaceae</taxon>
        <taxon>Frischella</taxon>
    </lineage>
</organism>
<keyword evidence="2" id="KW-0407">Ion channel</keyword>
<dbReference type="HOGENOM" id="CLU_091659_2_0_6"/>
<feature type="transmembrane region" description="Helical" evidence="1">
    <location>
        <begin position="139"/>
        <end position="162"/>
    </location>
</feature>
<accession>A0A0A7RYU9</accession>
<feature type="transmembrane region" description="Helical" evidence="1">
    <location>
        <begin position="56"/>
        <end position="75"/>
    </location>
</feature>
<dbReference type="EMBL" id="CP009056">
    <property type="protein sequence ID" value="AJA44459.1"/>
    <property type="molecule type" value="Genomic_DNA"/>
</dbReference>
<dbReference type="RefSeq" id="WP_039103954.1">
    <property type="nucleotide sequence ID" value="NZ_CP009056.1"/>
</dbReference>